<dbReference type="EMBL" id="RXOE01000001">
    <property type="protein sequence ID" value="RTQ37680.1"/>
    <property type="molecule type" value="Genomic_DNA"/>
</dbReference>
<dbReference type="SUPFAM" id="SSF51735">
    <property type="entry name" value="NAD(P)-binding Rossmann-fold domains"/>
    <property type="match status" value="1"/>
</dbReference>
<dbReference type="Proteomes" id="UP000267418">
    <property type="component" value="Unassembled WGS sequence"/>
</dbReference>
<dbReference type="SMART" id="SM00822">
    <property type="entry name" value="PKS_KR"/>
    <property type="match status" value="1"/>
</dbReference>
<dbReference type="PANTHER" id="PTHR24321">
    <property type="entry name" value="DEHYDROGENASES, SHORT CHAIN"/>
    <property type="match status" value="1"/>
</dbReference>
<dbReference type="PRINTS" id="PR00080">
    <property type="entry name" value="SDRFAMILY"/>
</dbReference>
<sequence>MPAPASVYAFAPAQRPAWDRASGRVFGKVALVTGAASGIGRAAVLRLAAEGATVVATDIDGKGGEETAGLARATGGRAMFVAHDVSSEAAWKDVIDVVIAAHGALHVLVNNAGIALAGSTFEMSVEDWRRQLAVNLDGVFLGLKHGVPLMSRSGGGSVVNMSSTAGLVGNAGLSAYSASKGGVRMLSKSVALECARARNGVRVNSLHPGVIDTPIWSTNARAQQQQPEQPGGGVACSLRRLWRRAVLGAAGRSAVPLGHAGTVLDVANAILYLASDESRYVTGSELVIDGGLTTA</sequence>
<dbReference type="OrthoDB" id="9178657at2"/>
<feature type="domain" description="Ketoreductase" evidence="4">
    <location>
        <begin position="28"/>
        <end position="213"/>
    </location>
</feature>
<evidence type="ECO:0000256" key="3">
    <source>
        <dbReference type="RuleBase" id="RU000363"/>
    </source>
</evidence>
<name>A0A3S0HIN3_9BURK</name>
<accession>A0A3S0HIN3</accession>
<evidence type="ECO:0000256" key="1">
    <source>
        <dbReference type="ARBA" id="ARBA00006484"/>
    </source>
</evidence>
<dbReference type="PROSITE" id="PS00061">
    <property type="entry name" value="ADH_SHORT"/>
    <property type="match status" value="1"/>
</dbReference>
<evidence type="ECO:0000256" key="2">
    <source>
        <dbReference type="ARBA" id="ARBA00023002"/>
    </source>
</evidence>
<keyword evidence="6" id="KW-1185">Reference proteome</keyword>
<dbReference type="InterPro" id="IPR036291">
    <property type="entry name" value="NAD(P)-bd_dom_sf"/>
</dbReference>
<reference evidence="5 6" key="1">
    <citation type="submission" date="2018-12" db="EMBL/GenBank/DDBJ databases">
        <title>The genome of Variovorax gossypii DSM 100435.</title>
        <authorList>
            <person name="Gao J."/>
            <person name="Sun J."/>
        </authorList>
    </citation>
    <scope>NUCLEOTIDE SEQUENCE [LARGE SCALE GENOMIC DNA]</scope>
    <source>
        <strain evidence="5 6">DSM 100435</strain>
    </source>
</reference>
<dbReference type="InterPro" id="IPR020904">
    <property type="entry name" value="Sc_DH/Rdtase_CS"/>
</dbReference>
<gene>
    <name evidence="5" type="ORF">EJP69_07375</name>
</gene>
<dbReference type="Pfam" id="PF13561">
    <property type="entry name" value="adh_short_C2"/>
    <property type="match status" value="1"/>
</dbReference>
<comment type="caution">
    <text evidence="5">The sequence shown here is derived from an EMBL/GenBank/DDBJ whole genome shotgun (WGS) entry which is preliminary data.</text>
</comment>
<dbReference type="InterPro" id="IPR002347">
    <property type="entry name" value="SDR_fam"/>
</dbReference>
<proteinExistence type="inferred from homology"/>
<dbReference type="InterPro" id="IPR057326">
    <property type="entry name" value="KR_dom"/>
</dbReference>
<dbReference type="Pfam" id="PF00106">
    <property type="entry name" value="adh_short"/>
    <property type="match status" value="1"/>
</dbReference>
<dbReference type="FunFam" id="3.40.50.720:FF:000084">
    <property type="entry name" value="Short-chain dehydrogenase reductase"/>
    <property type="match status" value="1"/>
</dbReference>
<dbReference type="PRINTS" id="PR00081">
    <property type="entry name" value="GDHRDH"/>
</dbReference>
<comment type="similarity">
    <text evidence="1 3">Belongs to the short-chain dehydrogenases/reductases (SDR) family.</text>
</comment>
<dbReference type="GO" id="GO:0016491">
    <property type="term" value="F:oxidoreductase activity"/>
    <property type="evidence" value="ECO:0007669"/>
    <property type="project" value="UniProtKB-KW"/>
</dbReference>
<evidence type="ECO:0000259" key="4">
    <source>
        <dbReference type="SMART" id="SM00822"/>
    </source>
</evidence>
<organism evidence="5 6">
    <name type="scientific">Variovorax gossypii</name>
    <dbReference type="NCBI Taxonomy" id="1679495"/>
    <lineage>
        <taxon>Bacteria</taxon>
        <taxon>Pseudomonadati</taxon>
        <taxon>Pseudomonadota</taxon>
        <taxon>Betaproteobacteria</taxon>
        <taxon>Burkholderiales</taxon>
        <taxon>Comamonadaceae</taxon>
        <taxon>Variovorax</taxon>
    </lineage>
</organism>
<evidence type="ECO:0000313" key="5">
    <source>
        <dbReference type="EMBL" id="RTQ37680.1"/>
    </source>
</evidence>
<evidence type="ECO:0000313" key="6">
    <source>
        <dbReference type="Proteomes" id="UP000267418"/>
    </source>
</evidence>
<dbReference type="AlphaFoldDB" id="A0A3S0HIN3"/>
<dbReference type="Gene3D" id="3.40.50.720">
    <property type="entry name" value="NAD(P)-binding Rossmann-like Domain"/>
    <property type="match status" value="1"/>
</dbReference>
<dbReference type="PANTHER" id="PTHR24321:SF15">
    <property type="entry name" value="OXIDOREDUCTASE UCPA"/>
    <property type="match status" value="1"/>
</dbReference>
<keyword evidence="2" id="KW-0560">Oxidoreductase</keyword>
<protein>
    <submittedName>
        <fullName evidence="5">SDR family oxidoreductase</fullName>
    </submittedName>
</protein>